<dbReference type="SUPFAM" id="SSF48452">
    <property type="entry name" value="TPR-like"/>
    <property type="match status" value="1"/>
</dbReference>
<comment type="caution">
    <text evidence="2">The sequence shown here is derived from an EMBL/GenBank/DDBJ whole genome shotgun (WGS) entry which is preliminary data.</text>
</comment>
<protein>
    <recommendedName>
        <fullName evidence="1">Tetratrico peptide repeat group 5 domain-containing protein</fullName>
    </recommendedName>
</protein>
<organism evidence="2 3">
    <name type="scientific">Agromyces salentinus</name>
    <dbReference type="NCBI Taxonomy" id="269421"/>
    <lineage>
        <taxon>Bacteria</taxon>
        <taxon>Bacillati</taxon>
        <taxon>Actinomycetota</taxon>
        <taxon>Actinomycetes</taxon>
        <taxon>Micrococcales</taxon>
        <taxon>Microbacteriaceae</taxon>
        <taxon>Agromyces</taxon>
    </lineage>
</organism>
<proteinExistence type="predicted"/>
<dbReference type="InterPro" id="IPR011990">
    <property type="entry name" value="TPR-like_helical_dom_sf"/>
</dbReference>
<dbReference type="EMBL" id="BAAANK010000003">
    <property type="protein sequence ID" value="GAA1831625.1"/>
    <property type="molecule type" value="Genomic_DNA"/>
</dbReference>
<evidence type="ECO:0000313" key="2">
    <source>
        <dbReference type="EMBL" id="GAA1831625.1"/>
    </source>
</evidence>
<evidence type="ECO:0000313" key="3">
    <source>
        <dbReference type="Proteomes" id="UP001501746"/>
    </source>
</evidence>
<reference evidence="2 3" key="1">
    <citation type="journal article" date="2019" name="Int. J. Syst. Evol. Microbiol.">
        <title>The Global Catalogue of Microorganisms (GCM) 10K type strain sequencing project: providing services to taxonomists for standard genome sequencing and annotation.</title>
        <authorList>
            <consortium name="The Broad Institute Genomics Platform"/>
            <consortium name="The Broad Institute Genome Sequencing Center for Infectious Disease"/>
            <person name="Wu L."/>
            <person name="Ma J."/>
        </authorList>
    </citation>
    <scope>NUCLEOTIDE SEQUENCE [LARGE SCALE GENOMIC DNA]</scope>
    <source>
        <strain evidence="2 3">JCM 14323</strain>
    </source>
</reference>
<dbReference type="RefSeq" id="WP_157427494.1">
    <property type="nucleotide sequence ID" value="NZ_BAAANK010000003.1"/>
</dbReference>
<gene>
    <name evidence="2" type="ORF">GCM10009750_14520</name>
</gene>
<dbReference type="InterPro" id="IPR041656">
    <property type="entry name" value="TPR_5"/>
</dbReference>
<dbReference type="Pfam" id="PF12688">
    <property type="entry name" value="TPR_5"/>
    <property type="match status" value="1"/>
</dbReference>
<dbReference type="Proteomes" id="UP001501746">
    <property type="component" value="Unassembled WGS sequence"/>
</dbReference>
<keyword evidence="3" id="KW-1185">Reference proteome</keyword>
<sequence>MSTALHDELDRIFAARDRDDMAPTIAALEPIAEAHPHDARVLYEMGGAYDTAGEEATALGFYERAMAEGLEGDLRRRCFLQYGSTLRNLGRYDESLSVFARARAEFPDSVALGAFEALTLHASGRASTALGSLLTLLADHVQAEDLERYKPAMRGNAEYLASLDAEPQDAEA</sequence>
<dbReference type="Gene3D" id="1.25.40.10">
    <property type="entry name" value="Tetratricopeptide repeat domain"/>
    <property type="match status" value="1"/>
</dbReference>
<evidence type="ECO:0000259" key="1">
    <source>
        <dbReference type="Pfam" id="PF12688"/>
    </source>
</evidence>
<name>A0ABN2MPT4_9MICO</name>
<feature type="domain" description="Tetratrico peptide repeat group 5" evidence="1">
    <location>
        <begin position="41"/>
        <end position="158"/>
    </location>
</feature>
<accession>A0ABN2MPT4</accession>